<dbReference type="GO" id="GO:0005524">
    <property type="term" value="F:ATP binding"/>
    <property type="evidence" value="ECO:0007669"/>
    <property type="project" value="UniProtKB-KW"/>
</dbReference>
<keyword evidence="2" id="KW-0067">ATP-binding</keyword>
<evidence type="ECO:0000313" key="2">
    <source>
        <dbReference type="EMBL" id="MBM3332298.1"/>
    </source>
</evidence>
<protein>
    <submittedName>
        <fullName evidence="2">ATP-binding protein</fullName>
    </submittedName>
</protein>
<name>A0A937XF70_UNCW3</name>
<dbReference type="EMBL" id="VGIR01000073">
    <property type="protein sequence ID" value="MBM3332298.1"/>
    <property type="molecule type" value="Genomic_DNA"/>
</dbReference>
<dbReference type="InterPro" id="IPR007555">
    <property type="entry name" value="DUF499"/>
</dbReference>
<dbReference type="Pfam" id="PF04465">
    <property type="entry name" value="DUF499"/>
    <property type="match status" value="1"/>
</dbReference>
<evidence type="ECO:0000256" key="1">
    <source>
        <dbReference type="SAM" id="MobiDB-lite"/>
    </source>
</evidence>
<evidence type="ECO:0000313" key="3">
    <source>
        <dbReference type="Proteomes" id="UP000779900"/>
    </source>
</evidence>
<organism evidence="2 3">
    <name type="scientific">candidate division WOR-3 bacterium</name>
    <dbReference type="NCBI Taxonomy" id="2052148"/>
    <lineage>
        <taxon>Bacteria</taxon>
        <taxon>Bacteria division WOR-3</taxon>
    </lineage>
</organism>
<dbReference type="AlphaFoldDB" id="A0A937XF70"/>
<comment type="caution">
    <text evidence="2">The sequence shown here is derived from an EMBL/GenBank/DDBJ whole genome shotgun (WGS) entry which is preliminary data.</text>
</comment>
<sequence>MPTTSKKMPWVPRPEVLKGELDDAIFGADFDAVVEGKTNAPEVYSNPKVFFQNTHPAKELKRIAELVFNRLADPKEAGAVVRLSTGFGGGKTHALIALYHLATNIRSKTLGTDLLPAAGRPSKVAVAAIDIGRAGTPIFAEHGAVKTHTLWAELAYFLNGRRLPRDFEDVDDITKQPHGALIERMFPDGPVLILLDELVKYMAGLADQPQKNLLRFLDNFIGIVVNRPQTVLVTTDPGNQPVYAQSTAGLAKVLAAAQAINEVEARRSSCFDPIQDETAKVINRRLFEDVDARAAHKASAQYCDTYKRVAQEHSELIPAEALTAKYAERVVECYPFHPRLVDTAQNVLGAIENFQKSRGVLRLFSRILREVAKRDVKPALITAGDINWADSGVQNDLLGRLNLDEFKAVVRADIAGHAQELDGDKPDDVHRRVASALLLESLPVAATTGLDPAEVTLAVLRPEDAGPEPSEALDGLISRCWYTHLTTGGRWRFQFEPNINRIIEERADKLDPADALAKVKTDVQAFYHGPQFMPAPWPLEPRHVHDEPRLQLALCESEDTAKAVLAYKDNSNPAAPELRSFRNALLAICPSPAKLDSAALHARRHLAAEAEWSERERSALDQDKHIRDQLKKIRPDLAKRSRLNSYRAFDRLVLPGGRVLSLTEEMLVSDEQAVAQAKGQANLLRFLQDKGLVYRDDESLDAPFFAAKVLPGTTPADVSGETFKTKSVQERLYAMADLKLIPGDRFVRQTILRAVESGKCVLRSADGRVFDKKGCVAGQPGQRRRYPDRLDLSQVRIADDVMVAKAESKVAQEWVREDPAETDKGKGGGGGGGGGGPFTPPPPTAGPKEAHDWKTAIELAGKFRLVTLVLTAETPADARSMIGLAPGLGAEQPLLDLRVSGSLKGGGSANVGIGKVKQTNSLKPLDLVETVHRALTEGGMYKADLNLDYGEGRAGMAPALETAANDAPDSLKVFARFKE</sequence>
<feature type="region of interest" description="Disordered" evidence="1">
    <location>
        <begin position="814"/>
        <end position="849"/>
    </location>
</feature>
<feature type="compositionally biased region" description="Gly residues" evidence="1">
    <location>
        <begin position="827"/>
        <end position="837"/>
    </location>
</feature>
<reference evidence="2" key="1">
    <citation type="submission" date="2019-03" db="EMBL/GenBank/DDBJ databases">
        <title>Lake Tanganyika Metagenome-Assembled Genomes (MAGs).</title>
        <authorList>
            <person name="Tran P."/>
        </authorList>
    </citation>
    <scope>NUCLEOTIDE SEQUENCE</scope>
    <source>
        <strain evidence="2">K_DeepCast_150m_m2_040</strain>
    </source>
</reference>
<keyword evidence="2" id="KW-0547">Nucleotide-binding</keyword>
<accession>A0A937XF70</accession>
<proteinExistence type="predicted"/>
<feature type="compositionally biased region" description="Basic and acidic residues" evidence="1">
    <location>
        <begin position="814"/>
        <end position="826"/>
    </location>
</feature>
<gene>
    <name evidence="2" type="ORF">FJY68_10715</name>
</gene>
<dbReference type="Proteomes" id="UP000779900">
    <property type="component" value="Unassembled WGS sequence"/>
</dbReference>